<feature type="region of interest" description="Disordered" evidence="1">
    <location>
        <begin position="76"/>
        <end position="104"/>
    </location>
</feature>
<accession>A0A388LFP6</accession>
<organism evidence="2 3">
    <name type="scientific">Chara braunii</name>
    <name type="common">Braun's stonewort</name>
    <dbReference type="NCBI Taxonomy" id="69332"/>
    <lineage>
        <taxon>Eukaryota</taxon>
        <taxon>Viridiplantae</taxon>
        <taxon>Streptophyta</taxon>
        <taxon>Charophyceae</taxon>
        <taxon>Charales</taxon>
        <taxon>Characeae</taxon>
        <taxon>Chara</taxon>
    </lineage>
</organism>
<gene>
    <name evidence="2" type="ORF">CBR_g31804</name>
</gene>
<keyword evidence="3" id="KW-1185">Reference proteome</keyword>
<reference evidence="2 3" key="1">
    <citation type="journal article" date="2018" name="Cell">
        <title>The Chara Genome: Secondary Complexity and Implications for Plant Terrestrialization.</title>
        <authorList>
            <person name="Nishiyama T."/>
            <person name="Sakayama H."/>
            <person name="Vries J.D."/>
            <person name="Buschmann H."/>
            <person name="Saint-Marcoux D."/>
            <person name="Ullrich K.K."/>
            <person name="Haas F.B."/>
            <person name="Vanderstraeten L."/>
            <person name="Becker D."/>
            <person name="Lang D."/>
            <person name="Vosolsobe S."/>
            <person name="Rombauts S."/>
            <person name="Wilhelmsson P.K.I."/>
            <person name="Janitza P."/>
            <person name="Kern R."/>
            <person name="Heyl A."/>
            <person name="Rumpler F."/>
            <person name="Villalobos L.I.A.C."/>
            <person name="Clay J.M."/>
            <person name="Skokan R."/>
            <person name="Toyoda A."/>
            <person name="Suzuki Y."/>
            <person name="Kagoshima H."/>
            <person name="Schijlen E."/>
            <person name="Tajeshwar N."/>
            <person name="Catarino B."/>
            <person name="Hetherington A.J."/>
            <person name="Saltykova A."/>
            <person name="Bonnot C."/>
            <person name="Breuninger H."/>
            <person name="Symeonidi A."/>
            <person name="Radhakrishnan G.V."/>
            <person name="Van Nieuwerburgh F."/>
            <person name="Deforce D."/>
            <person name="Chang C."/>
            <person name="Karol K.G."/>
            <person name="Hedrich R."/>
            <person name="Ulvskov P."/>
            <person name="Glockner G."/>
            <person name="Delwiche C.F."/>
            <person name="Petrasek J."/>
            <person name="Van de Peer Y."/>
            <person name="Friml J."/>
            <person name="Beilby M."/>
            <person name="Dolan L."/>
            <person name="Kohara Y."/>
            <person name="Sugano S."/>
            <person name="Fujiyama A."/>
            <person name="Delaux P.-M."/>
            <person name="Quint M."/>
            <person name="TheiBen G."/>
            <person name="Hagemann M."/>
            <person name="Harholt J."/>
            <person name="Dunand C."/>
            <person name="Zachgo S."/>
            <person name="Langdale J."/>
            <person name="Maumus F."/>
            <person name="Straeten D.V.D."/>
            <person name="Gould S.B."/>
            <person name="Rensing S.A."/>
        </authorList>
    </citation>
    <scope>NUCLEOTIDE SEQUENCE [LARGE SCALE GENOMIC DNA]</scope>
    <source>
        <strain evidence="2 3">S276</strain>
    </source>
</reference>
<proteinExistence type="predicted"/>
<feature type="compositionally biased region" description="Gly residues" evidence="1">
    <location>
        <begin position="82"/>
        <end position="95"/>
    </location>
</feature>
<sequence>MILHPYDYVPPPPAESVQASEDQTETDGRKDLSVGVDKSAERLYYTYGGGADRFQPRCTVIRESDDHSIPSMDTGLDRGQRGASGGASGVVPGGVHGREVTNNDDDEEPLVIHRARLAREGAASAAEGLRRSMRLQARTSSPSGARREVSDHLDNITAQAHLPSQCTPTSAPSGHREQTELCTSDFHSHGHRLSGSGVQGPTDAGVRVGDDTEYYPMEGGRAESTEEVHARMDREEEQRLWQLQREWAGRHAYIA</sequence>
<dbReference type="Gramene" id="GBG81128">
    <property type="protein sequence ID" value="GBG81128"/>
    <property type="gene ID" value="CBR_g31804"/>
</dbReference>
<feature type="region of interest" description="Disordered" evidence="1">
    <location>
        <begin position="213"/>
        <end position="233"/>
    </location>
</feature>
<feature type="compositionally biased region" description="Basic and acidic residues" evidence="1">
    <location>
        <begin position="220"/>
        <end position="233"/>
    </location>
</feature>
<feature type="region of interest" description="Disordered" evidence="1">
    <location>
        <begin position="123"/>
        <end position="147"/>
    </location>
</feature>
<evidence type="ECO:0000256" key="1">
    <source>
        <dbReference type="SAM" id="MobiDB-lite"/>
    </source>
</evidence>
<evidence type="ECO:0000313" key="2">
    <source>
        <dbReference type="EMBL" id="GBG81128.1"/>
    </source>
</evidence>
<dbReference type="Proteomes" id="UP000265515">
    <property type="component" value="Unassembled WGS sequence"/>
</dbReference>
<name>A0A388LFP6_CHABU</name>
<evidence type="ECO:0000313" key="3">
    <source>
        <dbReference type="Proteomes" id="UP000265515"/>
    </source>
</evidence>
<feature type="region of interest" description="Disordered" evidence="1">
    <location>
        <begin position="1"/>
        <end position="35"/>
    </location>
</feature>
<comment type="caution">
    <text evidence="2">The sequence shown here is derived from an EMBL/GenBank/DDBJ whole genome shotgun (WGS) entry which is preliminary data.</text>
</comment>
<protein>
    <submittedName>
        <fullName evidence="2">Uncharacterized protein</fullName>
    </submittedName>
</protein>
<dbReference type="AlphaFoldDB" id="A0A388LFP6"/>
<dbReference type="EMBL" id="BFEA01000365">
    <property type="protein sequence ID" value="GBG81128.1"/>
    <property type="molecule type" value="Genomic_DNA"/>
</dbReference>